<protein>
    <submittedName>
        <fullName evidence="1">Uncharacterized protein</fullName>
    </submittedName>
</protein>
<reference evidence="1 2" key="1">
    <citation type="journal article" date="2022" name="Nat. Plants">
        <title>Genomes of leafy and leafless Platanthera orchids illuminate the evolution of mycoheterotrophy.</title>
        <authorList>
            <person name="Li M.H."/>
            <person name="Liu K.W."/>
            <person name="Li Z."/>
            <person name="Lu H.C."/>
            <person name="Ye Q.L."/>
            <person name="Zhang D."/>
            <person name="Wang J.Y."/>
            <person name="Li Y.F."/>
            <person name="Zhong Z.M."/>
            <person name="Liu X."/>
            <person name="Yu X."/>
            <person name="Liu D.K."/>
            <person name="Tu X.D."/>
            <person name="Liu B."/>
            <person name="Hao Y."/>
            <person name="Liao X.Y."/>
            <person name="Jiang Y.T."/>
            <person name="Sun W.H."/>
            <person name="Chen J."/>
            <person name="Chen Y.Q."/>
            <person name="Ai Y."/>
            <person name="Zhai J.W."/>
            <person name="Wu S.S."/>
            <person name="Zhou Z."/>
            <person name="Hsiao Y.Y."/>
            <person name="Wu W.L."/>
            <person name="Chen Y.Y."/>
            <person name="Lin Y.F."/>
            <person name="Hsu J.L."/>
            <person name="Li C.Y."/>
            <person name="Wang Z.W."/>
            <person name="Zhao X."/>
            <person name="Zhong W.Y."/>
            <person name="Ma X.K."/>
            <person name="Ma L."/>
            <person name="Huang J."/>
            <person name="Chen G.Z."/>
            <person name="Huang M.Z."/>
            <person name="Huang L."/>
            <person name="Peng D.H."/>
            <person name="Luo Y.B."/>
            <person name="Zou S.Q."/>
            <person name="Chen S.P."/>
            <person name="Lan S."/>
            <person name="Tsai W.C."/>
            <person name="Van de Peer Y."/>
            <person name="Liu Z.J."/>
        </authorList>
    </citation>
    <scope>NUCLEOTIDE SEQUENCE [LARGE SCALE GENOMIC DNA]</scope>
    <source>
        <strain evidence="1">Lor288</strain>
    </source>
</reference>
<evidence type="ECO:0000313" key="2">
    <source>
        <dbReference type="Proteomes" id="UP001412067"/>
    </source>
</evidence>
<dbReference type="Proteomes" id="UP001412067">
    <property type="component" value="Unassembled WGS sequence"/>
</dbReference>
<accession>A0ABR2N1T4</accession>
<proteinExistence type="predicted"/>
<dbReference type="PANTHER" id="PTHR13389:SF0">
    <property type="entry name" value="PUMILIO HOMOLOG 3"/>
    <property type="match status" value="1"/>
</dbReference>
<dbReference type="PANTHER" id="PTHR13389">
    <property type="entry name" value="PUMILIO HOMOLOG 3"/>
    <property type="match status" value="1"/>
</dbReference>
<organism evidence="1 2">
    <name type="scientific">Platanthera guangdongensis</name>
    <dbReference type="NCBI Taxonomy" id="2320717"/>
    <lineage>
        <taxon>Eukaryota</taxon>
        <taxon>Viridiplantae</taxon>
        <taxon>Streptophyta</taxon>
        <taxon>Embryophyta</taxon>
        <taxon>Tracheophyta</taxon>
        <taxon>Spermatophyta</taxon>
        <taxon>Magnoliopsida</taxon>
        <taxon>Liliopsida</taxon>
        <taxon>Asparagales</taxon>
        <taxon>Orchidaceae</taxon>
        <taxon>Orchidoideae</taxon>
        <taxon>Orchideae</taxon>
        <taxon>Orchidinae</taxon>
        <taxon>Platanthera</taxon>
    </lineage>
</organism>
<sequence length="221" mass="24907">MENFDHVMNLANQKVEVEHQVAVGGADGILNPLEDRLSDLHKAIASLAALPKTDESGGDHILENFHSSRTIRKLVLDSPAFAEILWKTVLEGKSEIWAQGHSCKVVSAFLESPEARVKNLAERELQPLVDSGVLKLSGKKELSLGKKEEKMIKEDMDQILHARARWGWLVEVVFFDEMVMDSKPVDNQIYLYLQKFQSDWKRSLVAVFLGLLTCSELKNPN</sequence>
<evidence type="ECO:0000313" key="1">
    <source>
        <dbReference type="EMBL" id="KAK8969894.1"/>
    </source>
</evidence>
<dbReference type="InterPro" id="IPR040059">
    <property type="entry name" value="PUM3"/>
</dbReference>
<keyword evidence="2" id="KW-1185">Reference proteome</keyword>
<gene>
    <name evidence="1" type="ORF">KSP40_PGU006298</name>
</gene>
<dbReference type="EMBL" id="JBBWWR010000002">
    <property type="protein sequence ID" value="KAK8969894.1"/>
    <property type="molecule type" value="Genomic_DNA"/>
</dbReference>
<comment type="caution">
    <text evidence="1">The sequence shown here is derived from an EMBL/GenBank/DDBJ whole genome shotgun (WGS) entry which is preliminary data.</text>
</comment>
<name>A0ABR2N1T4_9ASPA</name>